<keyword evidence="2" id="KW-1185">Reference proteome</keyword>
<dbReference type="RefSeq" id="WP_138620129.1">
    <property type="nucleotide sequence ID" value="NZ_SZVP01000001.1"/>
</dbReference>
<dbReference type="AlphaFoldDB" id="A0A8H2PP27"/>
<dbReference type="OrthoDB" id="979989at2"/>
<comment type="caution">
    <text evidence="1">The sequence shown here is derived from an EMBL/GenBank/DDBJ whole genome shotgun (WGS) entry which is preliminary data.</text>
</comment>
<reference evidence="1 2" key="1">
    <citation type="submission" date="2019-05" db="EMBL/GenBank/DDBJ databases">
        <title>Colwellia ponticola sp. nov., isolated from seawater.</title>
        <authorList>
            <person name="Yoon J.-H."/>
        </authorList>
    </citation>
    <scope>NUCLEOTIDE SEQUENCE [LARGE SCALE GENOMIC DNA]</scope>
    <source>
        <strain evidence="1 2">OISW-25</strain>
    </source>
</reference>
<evidence type="ECO:0000313" key="1">
    <source>
        <dbReference type="EMBL" id="TMM47595.1"/>
    </source>
</evidence>
<evidence type="ECO:0000313" key="2">
    <source>
        <dbReference type="Proteomes" id="UP000307702"/>
    </source>
</evidence>
<accession>A0A8H2PP27</accession>
<gene>
    <name evidence="1" type="ORF">FCS21_01035</name>
</gene>
<dbReference type="Proteomes" id="UP000307702">
    <property type="component" value="Unassembled WGS sequence"/>
</dbReference>
<dbReference type="NCBIfam" id="TIGR03646">
    <property type="entry name" value="YtoQ_fam"/>
    <property type="match status" value="1"/>
</dbReference>
<dbReference type="InterPro" id="IPR019884">
    <property type="entry name" value="YtoQ_family_protein"/>
</dbReference>
<proteinExistence type="predicted"/>
<protein>
    <submittedName>
        <fullName evidence="1">YtoQ family protein</fullName>
    </submittedName>
</protein>
<dbReference type="Pfam" id="PF11071">
    <property type="entry name" value="Nuc_deoxyri_tr3"/>
    <property type="match status" value="1"/>
</dbReference>
<organism evidence="1 2">
    <name type="scientific">Colwellia ponticola</name>
    <dbReference type="NCBI Taxonomy" id="2304625"/>
    <lineage>
        <taxon>Bacteria</taxon>
        <taxon>Pseudomonadati</taxon>
        <taxon>Pseudomonadota</taxon>
        <taxon>Gammaproteobacteria</taxon>
        <taxon>Alteromonadales</taxon>
        <taxon>Colwelliaceae</taxon>
        <taxon>Colwellia</taxon>
    </lineage>
</organism>
<dbReference type="EMBL" id="SZVP01000001">
    <property type="protein sequence ID" value="TMM47595.1"/>
    <property type="molecule type" value="Genomic_DNA"/>
</dbReference>
<name>A0A8H2PP27_9GAMM</name>
<sequence length="146" mass="16390">MKLEVYLSGEIHTDWREKIIQGCQDNDLDIVFTSANTDHESSDSAGDHLGAQDQQFVRDNQSAKVNAIKIKTLIERCDIAIIRFGDKYKQWNAAFDAGYCAALSKPYITLHSEDIVHPLKEVDASAQAWATSVEQVITTLKYISDK</sequence>